<sequence length="73" mass="8969">MKRDMNSWEPIETMPANRTVLLYYSAFGQVTNNIRKFIEFRKQLYSARSQLRILKMLKPLNYKEFFRLYFPQP</sequence>
<keyword evidence="2" id="KW-1185">Reference proteome</keyword>
<dbReference type="EMBL" id="FOUB01000077">
    <property type="protein sequence ID" value="SFM96863.1"/>
    <property type="molecule type" value="Genomic_DNA"/>
</dbReference>
<name>A0A1I4V6T7_9PROT</name>
<organism evidence="1 2">
    <name type="scientific">Nitrosomonas communis</name>
    <dbReference type="NCBI Taxonomy" id="44574"/>
    <lineage>
        <taxon>Bacteria</taxon>
        <taxon>Pseudomonadati</taxon>
        <taxon>Pseudomonadota</taxon>
        <taxon>Betaproteobacteria</taxon>
        <taxon>Nitrosomonadales</taxon>
        <taxon>Nitrosomonadaceae</taxon>
        <taxon>Nitrosomonas</taxon>
    </lineage>
</organism>
<protein>
    <submittedName>
        <fullName evidence="1">Uncharacterized protein</fullName>
    </submittedName>
</protein>
<dbReference type="AlphaFoldDB" id="A0A1I4V6T7"/>
<dbReference type="Proteomes" id="UP000183287">
    <property type="component" value="Unassembled WGS sequence"/>
</dbReference>
<reference evidence="2" key="1">
    <citation type="submission" date="2016-10" db="EMBL/GenBank/DDBJ databases">
        <authorList>
            <person name="Varghese N."/>
            <person name="Submissions S."/>
        </authorList>
    </citation>
    <scope>NUCLEOTIDE SEQUENCE [LARGE SCALE GENOMIC DNA]</scope>
    <source>
        <strain evidence="2">Nm44</strain>
    </source>
</reference>
<evidence type="ECO:0000313" key="2">
    <source>
        <dbReference type="Proteomes" id="UP000183287"/>
    </source>
</evidence>
<accession>A0A1I4V6T7</accession>
<gene>
    <name evidence="1" type="ORF">SAMN05421863_10772</name>
</gene>
<evidence type="ECO:0000313" key="1">
    <source>
        <dbReference type="EMBL" id="SFM96863.1"/>
    </source>
</evidence>
<proteinExistence type="predicted"/>